<sequence>MQAIQEILAVHILIIIIVLLALAYVVNQAMQKDKSGHAAPALQNIPHDAAQQSRLDNAAPGTAVAFISEGKLFYRAAHGQVRQLHSPYVQEMLDKMEKHRERNAWKQNTSFGVSASGAMRQFNGEGAHINATAMQFDEQGRILYFLQDSGMGGLFSYELETGVERRILHRQNLALTDMNLDQASGRLLASSMNKGGIANLVMLNREGDDYRELTGGDTLDTSPCWIPDAEKQILYQSTGIARNQSGITLAFGNASIQMLDMKTGSVSPVLDDPTYDYLHPRVCPQGNLHFIRRPYEVPRYETSNALLDVLLFPFRLLRALFHYLNFFSMMYSRKPLTSASGPALNADLKEIILKGKRIDAEKALQKENMINGVPSLVPASWQLVSRNRQGHETVLATNVVSYDMRADGSIIYSNGRGVFLLGNGRQSSLILKSELVADVIAQ</sequence>
<dbReference type="Gene3D" id="2.120.10.30">
    <property type="entry name" value="TolB, C-terminal domain"/>
    <property type="match status" value="1"/>
</dbReference>
<evidence type="ECO:0000313" key="2">
    <source>
        <dbReference type="EMBL" id="PXX45473.1"/>
    </source>
</evidence>
<reference evidence="2 3" key="1">
    <citation type="submission" date="2018-05" db="EMBL/GenBank/DDBJ databases">
        <title>Genomic Encyclopedia of Type Strains, Phase IV (KMG-IV): sequencing the most valuable type-strain genomes for metagenomic binning, comparative biology and taxonomic classification.</title>
        <authorList>
            <person name="Goeker M."/>
        </authorList>
    </citation>
    <scope>NUCLEOTIDE SEQUENCE [LARGE SCALE GENOMIC DNA]</scope>
    <source>
        <strain evidence="2 3">DSM 19792</strain>
    </source>
</reference>
<comment type="caution">
    <text evidence="2">The sequence shown here is derived from an EMBL/GenBank/DDBJ whole genome shotgun (WGS) entry which is preliminary data.</text>
</comment>
<dbReference type="SUPFAM" id="SSF82171">
    <property type="entry name" value="DPP6 N-terminal domain-like"/>
    <property type="match status" value="1"/>
</dbReference>
<keyword evidence="1" id="KW-0472">Membrane</keyword>
<dbReference type="AlphaFoldDB" id="A0A318JFC3"/>
<dbReference type="Proteomes" id="UP000247792">
    <property type="component" value="Unassembled WGS sequence"/>
</dbReference>
<evidence type="ECO:0000256" key="1">
    <source>
        <dbReference type="SAM" id="Phobius"/>
    </source>
</evidence>
<protein>
    <submittedName>
        <fullName evidence="2">Uncharacterized protein</fullName>
    </submittedName>
</protein>
<keyword evidence="3" id="KW-1185">Reference proteome</keyword>
<dbReference type="InterPro" id="IPR011042">
    <property type="entry name" value="6-blade_b-propeller_TolB-like"/>
</dbReference>
<gene>
    <name evidence="2" type="ORF">DFR42_102701</name>
</gene>
<keyword evidence="1" id="KW-1133">Transmembrane helix</keyword>
<keyword evidence="1" id="KW-0812">Transmembrane</keyword>
<accession>A0A318JFC3</accession>
<dbReference type="EMBL" id="QJKB01000002">
    <property type="protein sequence ID" value="PXX45473.1"/>
    <property type="molecule type" value="Genomic_DNA"/>
</dbReference>
<proteinExistence type="predicted"/>
<evidence type="ECO:0000313" key="3">
    <source>
        <dbReference type="Proteomes" id="UP000247792"/>
    </source>
</evidence>
<name>A0A318JFC3_9BURK</name>
<organism evidence="2 3">
    <name type="scientific">Undibacterium pigrum</name>
    <dbReference type="NCBI Taxonomy" id="401470"/>
    <lineage>
        <taxon>Bacteria</taxon>
        <taxon>Pseudomonadati</taxon>
        <taxon>Pseudomonadota</taxon>
        <taxon>Betaproteobacteria</taxon>
        <taxon>Burkholderiales</taxon>
        <taxon>Oxalobacteraceae</taxon>
        <taxon>Undibacterium</taxon>
    </lineage>
</organism>
<feature type="transmembrane region" description="Helical" evidence="1">
    <location>
        <begin position="7"/>
        <end position="26"/>
    </location>
</feature>